<dbReference type="AlphaFoldDB" id="A0A4Y8ZSW2"/>
<accession>A0A4Y8ZSW2</accession>
<keyword evidence="1" id="KW-0472">Membrane</keyword>
<gene>
    <name evidence="2" type="ORF">E2493_06130</name>
</gene>
<comment type="caution">
    <text evidence="2">The sequence shown here is derived from an EMBL/GenBank/DDBJ whole genome shotgun (WGS) entry which is preliminary data.</text>
</comment>
<dbReference type="EMBL" id="SPDV01000009">
    <property type="protein sequence ID" value="TFI59101.1"/>
    <property type="molecule type" value="Genomic_DNA"/>
</dbReference>
<dbReference type="Proteomes" id="UP000298213">
    <property type="component" value="Unassembled WGS sequence"/>
</dbReference>
<reference evidence="2 3" key="1">
    <citation type="submission" date="2019-03" db="EMBL/GenBank/DDBJ databases">
        <title>Genome sequence of Sphingomonas sp. 17J27-24.</title>
        <authorList>
            <person name="Kim M."/>
            <person name="Maeng S."/>
            <person name="Sathiyaraj S."/>
        </authorList>
    </citation>
    <scope>NUCLEOTIDE SEQUENCE [LARGE SCALE GENOMIC DNA]</scope>
    <source>
        <strain evidence="2 3">17J27-24</strain>
    </source>
</reference>
<evidence type="ECO:0000313" key="2">
    <source>
        <dbReference type="EMBL" id="TFI59101.1"/>
    </source>
</evidence>
<evidence type="ECO:0000313" key="3">
    <source>
        <dbReference type="Proteomes" id="UP000298213"/>
    </source>
</evidence>
<feature type="transmembrane region" description="Helical" evidence="1">
    <location>
        <begin position="85"/>
        <end position="103"/>
    </location>
</feature>
<keyword evidence="1" id="KW-0812">Transmembrane</keyword>
<keyword evidence="1" id="KW-1133">Transmembrane helix</keyword>
<dbReference type="OrthoDB" id="7583864at2"/>
<proteinExistence type="predicted"/>
<dbReference type="RefSeq" id="WP_135084799.1">
    <property type="nucleotide sequence ID" value="NZ_SPDV01000009.1"/>
</dbReference>
<keyword evidence="3" id="KW-1185">Reference proteome</keyword>
<evidence type="ECO:0000256" key="1">
    <source>
        <dbReference type="SAM" id="Phobius"/>
    </source>
</evidence>
<name>A0A4Y8ZSW2_9SPHN</name>
<sequence length="105" mass="11416">MAAANIAPVIAAAAARARRALLAAFDEADAYAPERAIAYAPKRRLERRYAESLRAFGALHTGDDGRAWLERDCLREHTARRRRRAFGVIGISVAATGAILGFSHL</sequence>
<organism evidence="2 3">
    <name type="scientific">Sphingomonas parva</name>
    <dbReference type="NCBI Taxonomy" id="2555898"/>
    <lineage>
        <taxon>Bacteria</taxon>
        <taxon>Pseudomonadati</taxon>
        <taxon>Pseudomonadota</taxon>
        <taxon>Alphaproteobacteria</taxon>
        <taxon>Sphingomonadales</taxon>
        <taxon>Sphingomonadaceae</taxon>
        <taxon>Sphingomonas</taxon>
    </lineage>
</organism>
<protein>
    <submittedName>
        <fullName evidence="2">Uncharacterized protein</fullName>
    </submittedName>
</protein>